<feature type="region of interest" description="Disordered" evidence="1">
    <location>
        <begin position="1"/>
        <end position="59"/>
    </location>
</feature>
<name>T2JNC1_CROWT</name>
<dbReference type="AlphaFoldDB" id="T2JNC1"/>
<gene>
    <name evidence="2" type="ORF">CWATWH0402_4142</name>
</gene>
<sequence>MLWHPQHRATEELIQPQTQKEIVSIPDPQEYPKTDQTAPPPKQPQTDNQSGSVSLYPPI</sequence>
<dbReference type="Proteomes" id="UP000018130">
    <property type="component" value="Unassembled WGS sequence"/>
</dbReference>
<comment type="caution">
    <text evidence="2">The sequence shown here is derived from an EMBL/GenBank/DDBJ whole genome shotgun (WGS) entry which is preliminary data.</text>
</comment>
<evidence type="ECO:0000313" key="2">
    <source>
        <dbReference type="EMBL" id="CCQ66750.1"/>
    </source>
</evidence>
<protein>
    <submittedName>
        <fullName evidence="2">Uncharacterized protein</fullName>
    </submittedName>
</protein>
<dbReference type="EMBL" id="CAQN01000474">
    <property type="protein sequence ID" value="CCQ66750.1"/>
    <property type="molecule type" value="Genomic_DNA"/>
</dbReference>
<reference evidence="2 3" key="2">
    <citation type="submission" date="2013-09" db="EMBL/GenBank/DDBJ databases">
        <title>Whole genome comparison of six Crocosphaera watsonii strains with differing phenotypes.</title>
        <authorList>
            <person name="Bench S.R."/>
            <person name="Heller P."/>
            <person name="Frank I."/>
            <person name="Arciniega M."/>
            <person name="Shilova I.N."/>
            <person name="Zehr J.P."/>
        </authorList>
    </citation>
    <scope>NUCLEOTIDE SEQUENCE [LARGE SCALE GENOMIC DNA]</scope>
    <source>
        <strain evidence="2 3">WH 0402</strain>
    </source>
</reference>
<proteinExistence type="predicted"/>
<reference evidence="2 3" key="1">
    <citation type="submission" date="2013-01" db="EMBL/GenBank/DDBJ databases">
        <authorList>
            <person name="Bench S."/>
        </authorList>
    </citation>
    <scope>NUCLEOTIDE SEQUENCE [LARGE SCALE GENOMIC DNA]</scope>
    <source>
        <strain evidence="2 3">WH 0402</strain>
    </source>
</reference>
<evidence type="ECO:0000313" key="3">
    <source>
        <dbReference type="Proteomes" id="UP000018130"/>
    </source>
</evidence>
<feature type="compositionally biased region" description="Polar residues" evidence="1">
    <location>
        <begin position="44"/>
        <end position="53"/>
    </location>
</feature>
<organism evidence="2 3">
    <name type="scientific">Crocosphaera watsonii WH 0402</name>
    <dbReference type="NCBI Taxonomy" id="1284629"/>
    <lineage>
        <taxon>Bacteria</taxon>
        <taxon>Bacillati</taxon>
        <taxon>Cyanobacteriota</taxon>
        <taxon>Cyanophyceae</taxon>
        <taxon>Oscillatoriophycideae</taxon>
        <taxon>Chroococcales</taxon>
        <taxon>Aphanothecaceae</taxon>
        <taxon>Crocosphaera</taxon>
    </lineage>
</organism>
<accession>T2JNC1</accession>
<evidence type="ECO:0000256" key="1">
    <source>
        <dbReference type="SAM" id="MobiDB-lite"/>
    </source>
</evidence>